<dbReference type="OrthoDB" id="9771544at2"/>
<feature type="transmembrane region" description="Helical" evidence="7">
    <location>
        <begin position="94"/>
        <end position="119"/>
    </location>
</feature>
<dbReference type="EMBL" id="FRAD01000008">
    <property type="protein sequence ID" value="SHJ86212.1"/>
    <property type="molecule type" value="Genomic_DNA"/>
</dbReference>
<feature type="transmembrane region" description="Helical" evidence="7">
    <location>
        <begin position="7"/>
        <end position="30"/>
    </location>
</feature>
<keyword evidence="2 7" id="KW-0813">Transport</keyword>
<feature type="transmembrane region" description="Helical" evidence="7">
    <location>
        <begin position="229"/>
        <end position="247"/>
    </location>
</feature>
<name>A0A1M6MS22_9CLOT</name>
<evidence type="ECO:0000256" key="1">
    <source>
        <dbReference type="ARBA" id="ARBA00004651"/>
    </source>
</evidence>
<evidence type="ECO:0000256" key="7">
    <source>
        <dbReference type="RuleBase" id="RU363032"/>
    </source>
</evidence>
<dbReference type="InterPro" id="IPR035906">
    <property type="entry name" value="MetI-like_sf"/>
</dbReference>
<feature type="transmembrane region" description="Helical" evidence="7">
    <location>
        <begin position="57"/>
        <end position="82"/>
    </location>
</feature>
<organism evidence="9 10">
    <name type="scientific">Hathewaya proteolytica DSM 3090</name>
    <dbReference type="NCBI Taxonomy" id="1121331"/>
    <lineage>
        <taxon>Bacteria</taxon>
        <taxon>Bacillati</taxon>
        <taxon>Bacillota</taxon>
        <taxon>Clostridia</taxon>
        <taxon>Eubacteriales</taxon>
        <taxon>Clostridiaceae</taxon>
        <taxon>Hathewaya</taxon>
    </lineage>
</organism>
<feature type="transmembrane region" description="Helical" evidence="7">
    <location>
        <begin position="173"/>
        <end position="195"/>
    </location>
</feature>
<dbReference type="GO" id="GO:0055085">
    <property type="term" value="P:transmembrane transport"/>
    <property type="evidence" value="ECO:0007669"/>
    <property type="project" value="InterPro"/>
</dbReference>
<sequence>MKKLFIKFIAIVIAVVFLIPILYTILYSFLDPGSGGHFSIQQYVNISMDKVEIFKTLLNSIIIVGCIIVGQLIVSCFTAYYFAFNSRKFSKCMFIVYIFIMLLPLQITLIPNVILFNSIEKMYNIKLFDNYITIILPGIFNTLGVFFLKQYFDSIPKKYIEMAKIDGASNFQIFTKVVLPNSKYAILAVCLVIFIDNWNLIEQPLIFIDSVSKMPASIYLNTLYDMDKSIFYAASIVFMFPVLFLILKNINNIKSFISQGKRGKM</sequence>
<evidence type="ECO:0000259" key="8">
    <source>
        <dbReference type="PROSITE" id="PS50928"/>
    </source>
</evidence>
<feature type="domain" description="ABC transmembrane type-1" evidence="8">
    <location>
        <begin position="57"/>
        <end position="249"/>
    </location>
</feature>
<keyword evidence="10" id="KW-1185">Reference proteome</keyword>
<evidence type="ECO:0000313" key="10">
    <source>
        <dbReference type="Proteomes" id="UP000183952"/>
    </source>
</evidence>
<comment type="subcellular location">
    <subcellularLocation>
        <location evidence="1 7">Cell membrane</location>
        <topology evidence="1 7">Multi-pass membrane protein</topology>
    </subcellularLocation>
</comment>
<evidence type="ECO:0000256" key="3">
    <source>
        <dbReference type="ARBA" id="ARBA00022475"/>
    </source>
</evidence>
<dbReference type="AlphaFoldDB" id="A0A1M6MS22"/>
<evidence type="ECO:0000256" key="6">
    <source>
        <dbReference type="ARBA" id="ARBA00023136"/>
    </source>
</evidence>
<keyword evidence="3" id="KW-1003">Cell membrane</keyword>
<reference evidence="9 10" key="1">
    <citation type="submission" date="2016-11" db="EMBL/GenBank/DDBJ databases">
        <authorList>
            <person name="Jaros S."/>
            <person name="Januszkiewicz K."/>
            <person name="Wedrychowicz H."/>
        </authorList>
    </citation>
    <scope>NUCLEOTIDE SEQUENCE [LARGE SCALE GENOMIC DNA]</scope>
    <source>
        <strain evidence="9 10">DSM 3090</strain>
    </source>
</reference>
<evidence type="ECO:0000256" key="5">
    <source>
        <dbReference type="ARBA" id="ARBA00022989"/>
    </source>
</evidence>
<dbReference type="Pfam" id="PF00528">
    <property type="entry name" value="BPD_transp_1"/>
    <property type="match status" value="1"/>
</dbReference>
<keyword evidence="9" id="KW-0762">Sugar transport</keyword>
<keyword evidence="5 7" id="KW-1133">Transmembrane helix</keyword>
<evidence type="ECO:0000256" key="4">
    <source>
        <dbReference type="ARBA" id="ARBA00022692"/>
    </source>
</evidence>
<gene>
    <name evidence="9" type="ORF">SAMN02745248_01140</name>
</gene>
<keyword evidence="4 7" id="KW-0812">Transmembrane</keyword>
<dbReference type="CDD" id="cd06261">
    <property type="entry name" value="TM_PBP2"/>
    <property type="match status" value="1"/>
</dbReference>
<dbReference type="SUPFAM" id="SSF161098">
    <property type="entry name" value="MetI-like"/>
    <property type="match status" value="1"/>
</dbReference>
<evidence type="ECO:0000313" key="9">
    <source>
        <dbReference type="EMBL" id="SHJ86212.1"/>
    </source>
</evidence>
<dbReference type="Gene3D" id="1.10.3720.10">
    <property type="entry name" value="MetI-like"/>
    <property type="match status" value="1"/>
</dbReference>
<dbReference type="InterPro" id="IPR000515">
    <property type="entry name" value="MetI-like"/>
</dbReference>
<dbReference type="Proteomes" id="UP000183952">
    <property type="component" value="Unassembled WGS sequence"/>
</dbReference>
<keyword evidence="6 7" id="KW-0472">Membrane</keyword>
<dbReference type="RefSeq" id="WP_072903161.1">
    <property type="nucleotide sequence ID" value="NZ_FRAD01000008.1"/>
</dbReference>
<dbReference type="PROSITE" id="PS50928">
    <property type="entry name" value="ABC_TM1"/>
    <property type="match status" value="1"/>
</dbReference>
<accession>A0A1M6MS22</accession>
<comment type="similarity">
    <text evidence="7">Belongs to the binding-protein-dependent transport system permease family.</text>
</comment>
<proteinExistence type="inferred from homology"/>
<feature type="transmembrane region" description="Helical" evidence="7">
    <location>
        <begin position="131"/>
        <end position="152"/>
    </location>
</feature>
<dbReference type="STRING" id="1121331.SAMN02745248_01140"/>
<evidence type="ECO:0000256" key="2">
    <source>
        <dbReference type="ARBA" id="ARBA00022448"/>
    </source>
</evidence>
<dbReference type="GO" id="GO:0005886">
    <property type="term" value="C:plasma membrane"/>
    <property type="evidence" value="ECO:0007669"/>
    <property type="project" value="UniProtKB-SubCell"/>
</dbReference>
<dbReference type="PANTHER" id="PTHR43744:SF8">
    <property type="entry name" value="SN-GLYCEROL-3-PHOSPHATE TRANSPORT SYSTEM PERMEASE PROTEIN UGPE"/>
    <property type="match status" value="1"/>
</dbReference>
<protein>
    <submittedName>
        <fullName evidence="9">Multiple sugar transport system permease protein</fullName>
    </submittedName>
</protein>
<dbReference type="PANTHER" id="PTHR43744">
    <property type="entry name" value="ABC TRANSPORTER PERMEASE PROTEIN MG189-RELATED-RELATED"/>
    <property type="match status" value="1"/>
</dbReference>